<keyword evidence="4" id="KW-1185">Reference proteome</keyword>
<dbReference type="Proteomes" id="UP000681414">
    <property type="component" value="Unassembled WGS sequence"/>
</dbReference>
<sequence length="565" mass="63973">MNNWKLLFTIFLSLIIFNTACSKETSVILKDPKKDEQISNKQDSVNKYTSLADKKNKENSHKKIQLTTYADVVGAALSEPLYDSLQIKKELTISGSIEKFESLKGSYAWIKMKYLDAEETFEYYAPIKYGKFSQLIHFFNGKGTYSVQILLPSTEKENYYSELTAFEVTNTDEDVVRDVTYTPFGLDAGLHIAEPIAGLIEGSELINVSGKVSEHSVMIQIEKEENSWQHIIPVTNGSFSFDLPLFFGQGVHDVHVLLPDKNLENRYQYGSTFKVVNTSTKNMKPIEYHRGYEEKGIVLESPKFGGNDIDLMLPIKGSIDPNAADADKLTHLYIKTKKDTDEALDVVPIHHYRFDESIYLRFGPGEYEITINVPEINPSNKSYFSFSSIAALSVNNIAKEDKRDLLPSRGIQSDAPEIIALAHQITKNAGNDKQKAKAIYEYVAKNVSYDVEKYKNSEFEWDDNALKTLSTKKGVCQDYVYLAVALLRASDIEARFIAGDAGTGVSKENHAWIEAKVEGKWLIMDPTWGSGYLEGDRFVAKYTDKYFDPNEAEFSQTHVREKVEY</sequence>
<dbReference type="EMBL" id="JAGYPG010000001">
    <property type="protein sequence ID" value="MBS4194368.1"/>
    <property type="molecule type" value="Genomic_DNA"/>
</dbReference>
<dbReference type="AlphaFoldDB" id="A0A942TCS0"/>
<feature type="signal peptide" evidence="1">
    <location>
        <begin position="1"/>
        <end position="22"/>
    </location>
</feature>
<reference evidence="3 4" key="1">
    <citation type="submission" date="2021-05" db="EMBL/GenBank/DDBJ databases">
        <title>Novel Bacillus species.</title>
        <authorList>
            <person name="Liu G."/>
        </authorList>
    </citation>
    <scope>NUCLEOTIDE SEQUENCE [LARGE SCALE GENOMIC DNA]</scope>
    <source>
        <strain evidence="4">FJAT-49780</strain>
    </source>
</reference>
<accession>A0A942TCS0</accession>
<protein>
    <submittedName>
        <fullName evidence="3">Transglutaminase domain-containing protein</fullName>
    </submittedName>
</protein>
<dbReference type="InterPro" id="IPR038765">
    <property type="entry name" value="Papain-like_cys_pep_sf"/>
</dbReference>
<dbReference type="Pfam" id="PF01841">
    <property type="entry name" value="Transglut_core"/>
    <property type="match status" value="1"/>
</dbReference>
<dbReference type="SUPFAM" id="SSF54001">
    <property type="entry name" value="Cysteine proteinases"/>
    <property type="match status" value="1"/>
</dbReference>
<gene>
    <name evidence="3" type="ORF">KHA97_04690</name>
</gene>
<evidence type="ECO:0000313" key="3">
    <source>
        <dbReference type="EMBL" id="MBS4194368.1"/>
    </source>
</evidence>
<name>A0A942TCS0_9BACI</name>
<evidence type="ECO:0000256" key="1">
    <source>
        <dbReference type="SAM" id="SignalP"/>
    </source>
</evidence>
<evidence type="ECO:0000313" key="4">
    <source>
        <dbReference type="Proteomes" id="UP000681414"/>
    </source>
</evidence>
<dbReference type="RefSeq" id="WP_213123557.1">
    <property type="nucleotide sequence ID" value="NZ_JAGYPG010000001.1"/>
</dbReference>
<keyword evidence="1" id="KW-0732">Signal</keyword>
<dbReference type="Gene3D" id="3.10.620.30">
    <property type="match status" value="1"/>
</dbReference>
<dbReference type="InterPro" id="IPR002931">
    <property type="entry name" value="Transglutaminase-like"/>
</dbReference>
<evidence type="ECO:0000259" key="2">
    <source>
        <dbReference type="SMART" id="SM00460"/>
    </source>
</evidence>
<organism evidence="3 4">
    <name type="scientific">Lederbergia citri</name>
    <dbReference type="NCBI Taxonomy" id="2833580"/>
    <lineage>
        <taxon>Bacteria</taxon>
        <taxon>Bacillati</taxon>
        <taxon>Bacillota</taxon>
        <taxon>Bacilli</taxon>
        <taxon>Bacillales</taxon>
        <taxon>Bacillaceae</taxon>
        <taxon>Lederbergia</taxon>
    </lineage>
</organism>
<comment type="caution">
    <text evidence="3">The sequence shown here is derived from an EMBL/GenBank/DDBJ whole genome shotgun (WGS) entry which is preliminary data.</text>
</comment>
<proteinExistence type="predicted"/>
<feature type="chain" id="PRO_5038109166" evidence="1">
    <location>
        <begin position="23"/>
        <end position="565"/>
    </location>
</feature>
<dbReference type="PANTHER" id="PTHR33490">
    <property type="entry name" value="BLR5614 PROTEIN-RELATED"/>
    <property type="match status" value="1"/>
</dbReference>
<dbReference type="SMART" id="SM00460">
    <property type="entry name" value="TGc"/>
    <property type="match status" value="1"/>
</dbReference>
<feature type="domain" description="Transglutaminase-like" evidence="2">
    <location>
        <begin position="468"/>
        <end position="528"/>
    </location>
</feature>